<organism evidence="2 3">
    <name type="scientific">Fulvivirga kasyanovii</name>
    <dbReference type="NCBI Taxonomy" id="396812"/>
    <lineage>
        <taxon>Bacteria</taxon>
        <taxon>Pseudomonadati</taxon>
        <taxon>Bacteroidota</taxon>
        <taxon>Cytophagia</taxon>
        <taxon>Cytophagales</taxon>
        <taxon>Fulvivirgaceae</taxon>
        <taxon>Fulvivirga</taxon>
    </lineage>
</organism>
<dbReference type="RefSeq" id="WP_155170590.1">
    <property type="nucleotide sequence ID" value="NZ_BAAAFL010000033.1"/>
</dbReference>
<gene>
    <name evidence="2" type="ORF">E1163_06275</name>
</gene>
<name>A0ABW9RKD3_9BACT</name>
<accession>A0ABW9RKD3</accession>
<dbReference type="InterPro" id="IPR043714">
    <property type="entry name" value="DUF5655"/>
</dbReference>
<keyword evidence="3" id="KW-1185">Reference proteome</keyword>
<comment type="caution">
    <text evidence="2">The sequence shown here is derived from an EMBL/GenBank/DDBJ whole genome shotgun (WGS) entry which is preliminary data.</text>
</comment>
<protein>
    <recommendedName>
        <fullName evidence="1">DUF5655 domain-containing protein</fullName>
    </recommendedName>
</protein>
<proteinExistence type="predicted"/>
<evidence type="ECO:0000313" key="2">
    <source>
        <dbReference type="EMBL" id="MTI24547.1"/>
    </source>
</evidence>
<dbReference type="EMBL" id="SMLW01000427">
    <property type="protein sequence ID" value="MTI24547.1"/>
    <property type="molecule type" value="Genomic_DNA"/>
</dbReference>
<dbReference type="Pfam" id="PF18899">
    <property type="entry name" value="DUF5655"/>
    <property type="match status" value="1"/>
</dbReference>
<dbReference type="InterPro" id="IPR011856">
    <property type="entry name" value="tRNA_endonuc-like_dom_sf"/>
</dbReference>
<reference evidence="2 3" key="1">
    <citation type="submission" date="2019-02" db="EMBL/GenBank/DDBJ databases">
        <authorList>
            <person name="Goldberg S.R."/>
            <person name="Haltli B.A."/>
            <person name="Correa H."/>
            <person name="Russell K.G."/>
        </authorList>
    </citation>
    <scope>NUCLEOTIDE SEQUENCE [LARGE SCALE GENOMIC DNA]</scope>
    <source>
        <strain evidence="2 3">JCM 16186</strain>
    </source>
</reference>
<evidence type="ECO:0000313" key="3">
    <source>
        <dbReference type="Proteomes" id="UP000798808"/>
    </source>
</evidence>
<evidence type="ECO:0000259" key="1">
    <source>
        <dbReference type="Pfam" id="PF18899"/>
    </source>
</evidence>
<dbReference type="Proteomes" id="UP000798808">
    <property type="component" value="Unassembled WGS sequence"/>
</dbReference>
<feature type="domain" description="DUF5655" evidence="1">
    <location>
        <begin position="192"/>
        <end position="302"/>
    </location>
</feature>
<sequence>MNLYKLTKTKLEEIKNIPFKLERDIQNLVEENLDMLFGLEFVKSEFPLKNFRIDTLCFDQQTNSFVIIEYKKGKNYSVIDQGYSYLSLMLNNKSEFILEYNESKSKFLKRNDVDWSQSRVIFISPQFSTYQKQSIDFKDLPFELWEIKRYSNDTIILNQHKSTSQESVKTISSTSSDERVQDVSREIVVYTEEDHLQKASAEVRELALELKDRILELENVEMNPVKQYIGFKVDKKVIADFEVQKVKLKLRINLKNGHLDDPKGLFRDVSEIGHWGIGDYEAVVTSETDLDYLMSLIKQSYRYHSELEKK</sequence>
<dbReference type="Gene3D" id="3.40.1350.10">
    <property type="match status" value="1"/>
</dbReference>